<protein>
    <recommendedName>
        <fullName evidence="3 10">DNA-directed RNA polymerase subunit omega</fullName>
        <shortName evidence="10">RNAP omega subunit</shortName>
        <ecNumber evidence="2 10">2.7.7.6</ecNumber>
    </recommendedName>
    <alternativeName>
        <fullName evidence="10">RNA polymerase omega subunit</fullName>
    </alternativeName>
    <alternativeName>
        <fullName evidence="8 10">Transcriptase subunit omega</fullName>
    </alternativeName>
</protein>
<dbReference type="InterPro" id="IPR006110">
    <property type="entry name" value="Pol_omega/Rpo6/RPB6"/>
</dbReference>
<reference evidence="12" key="1">
    <citation type="journal article" date="2015" name="Genome">
        <title>Whole Genome Sequence of the Non-Microcystin-Producing Microcystis aeruginosa Strain NIES-44.</title>
        <authorList>
            <person name="Okano K."/>
            <person name="Miyata N."/>
            <person name="Ozaki Y."/>
        </authorList>
    </citation>
    <scope>NUCLEOTIDE SEQUENCE [LARGE SCALE GENOMIC DNA]</scope>
    <source>
        <strain evidence="12">NIES-44</strain>
    </source>
</reference>
<evidence type="ECO:0000256" key="9">
    <source>
        <dbReference type="ARBA" id="ARBA00048552"/>
    </source>
</evidence>
<dbReference type="GO" id="GO:0000428">
    <property type="term" value="C:DNA-directed RNA polymerase complex"/>
    <property type="evidence" value="ECO:0007669"/>
    <property type="project" value="UniProtKB-KW"/>
</dbReference>
<evidence type="ECO:0000313" key="11">
    <source>
        <dbReference type="EMBL" id="GAL91822.1"/>
    </source>
</evidence>
<dbReference type="Proteomes" id="UP000030321">
    <property type="component" value="Unassembled WGS sequence"/>
</dbReference>
<evidence type="ECO:0000256" key="5">
    <source>
        <dbReference type="ARBA" id="ARBA00022679"/>
    </source>
</evidence>
<dbReference type="Gene3D" id="3.90.940.10">
    <property type="match status" value="1"/>
</dbReference>
<dbReference type="RefSeq" id="WP_002761217.1">
    <property type="nucleotide sequence ID" value="NZ_BBPA01000013.1"/>
</dbReference>
<evidence type="ECO:0000256" key="10">
    <source>
        <dbReference type="HAMAP-Rule" id="MF_00366"/>
    </source>
</evidence>
<dbReference type="GO" id="GO:0003677">
    <property type="term" value="F:DNA binding"/>
    <property type="evidence" value="ECO:0007669"/>
    <property type="project" value="UniProtKB-UniRule"/>
</dbReference>
<dbReference type="Pfam" id="PF01192">
    <property type="entry name" value="RNA_pol_Rpb6"/>
    <property type="match status" value="1"/>
</dbReference>
<organism evidence="11 12">
    <name type="scientific">Microcystis aeruginosa NIES-44</name>
    <dbReference type="NCBI Taxonomy" id="449439"/>
    <lineage>
        <taxon>Bacteria</taxon>
        <taxon>Bacillati</taxon>
        <taxon>Cyanobacteriota</taxon>
        <taxon>Cyanophyceae</taxon>
        <taxon>Oscillatoriophycideae</taxon>
        <taxon>Chroococcales</taxon>
        <taxon>Microcystaceae</taxon>
        <taxon>Microcystis</taxon>
    </lineage>
</organism>
<dbReference type="NCBIfam" id="NF001574">
    <property type="entry name" value="PRK00392.2-5"/>
    <property type="match status" value="1"/>
</dbReference>
<dbReference type="SMR" id="A0A0A1VPU2"/>
<keyword evidence="7 10" id="KW-0804">Transcription</keyword>
<dbReference type="GO" id="GO:0003899">
    <property type="term" value="F:DNA-directed RNA polymerase activity"/>
    <property type="evidence" value="ECO:0007669"/>
    <property type="project" value="UniProtKB-UniRule"/>
</dbReference>
<keyword evidence="4 10" id="KW-0240">DNA-directed RNA polymerase</keyword>
<evidence type="ECO:0000256" key="8">
    <source>
        <dbReference type="ARBA" id="ARBA00029924"/>
    </source>
</evidence>
<dbReference type="InterPro" id="IPR036161">
    <property type="entry name" value="RPB6/omega-like_sf"/>
</dbReference>
<comment type="function">
    <text evidence="10">Promotes RNA polymerase assembly. Latches the N- and C-terminal regions of the beta' subunit thereby facilitating its interaction with the beta and alpha subunits.</text>
</comment>
<proteinExistence type="inferred from homology"/>
<keyword evidence="5 10" id="KW-0808">Transferase</keyword>
<evidence type="ECO:0000256" key="4">
    <source>
        <dbReference type="ARBA" id="ARBA00022478"/>
    </source>
</evidence>
<evidence type="ECO:0000256" key="6">
    <source>
        <dbReference type="ARBA" id="ARBA00022695"/>
    </source>
</evidence>
<dbReference type="GeneID" id="66707022"/>
<evidence type="ECO:0000313" key="12">
    <source>
        <dbReference type="Proteomes" id="UP000030321"/>
    </source>
</evidence>
<dbReference type="SMART" id="SM01409">
    <property type="entry name" value="RNA_pol_Rpb6"/>
    <property type="match status" value="1"/>
</dbReference>
<comment type="caution">
    <text evidence="11">The sequence shown here is derived from an EMBL/GenBank/DDBJ whole genome shotgun (WGS) entry which is preliminary data.</text>
</comment>
<dbReference type="SUPFAM" id="SSF63562">
    <property type="entry name" value="RPB6/omega subunit-like"/>
    <property type="match status" value="1"/>
</dbReference>
<gene>
    <name evidence="10" type="primary">rpoZ</name>
    <name evidence="11" type="ORF">N44_00110</name>
</gene>
<comment type="subunit">
    <text evidence="10">In cyanobacteria the RNAP catalytic core is composed of 2 alpha, 1 beta, 1 beta', 1 gamma and 1 omega subunit. When a sigma factor is associated with the core the holoenzyme is formed, which can initiate transcription.</text>
</comment>
<dbReference type="InterPro" id="IPR003716">
    <property type="entry name" value="DNA-dir_RNA_pol_omega"/>
</dbReference>
<comment type="similarity">
    <text evidence="1 10">Belongs to the RNA polymerase subunit omega family.</text>
</comment>
<comment type="catalytic activity">
    <reaction evidence="9 10">
        <text>RNA(n) + a ribonucleoside 5'-triphosphate = RNA(n+1) + diphosphate</text>
        <dbReference type="Rhea" id="RHEA:21248"/>
        <dbReference type="Rhea" id="RHEA-COMP:14527"/>
        <dbReference type="Rhea" id="RHEA-COMP:17342"/>
        <dbReference type="ChEBI" id="CHEBI:33019"/>
        <dbReference type="ChEBI" id="CHEBI:61557"/>
        <dbReference type="ChEBI" id="CHEBI:140395"/>
        <dbReference type="EC" id="2.7.7.6"/>
    </reaction>
</comment>
<dbReference type="HAMAP" id="MF_00366">
    <property type="entry name" value="RNApol_bact_RpoZ"/>
    <property type="match status" value="1"/>
</dbReference>
<evidence type="ECO:0000256" key="1">
    <source>
        <dbReference type="ARBA" id="ARBA00006711"/>
    </source>
</evidence>
<accession>A0A0A1VPU2</accession>
<dbReference type="EMBL" id="BBPA01000013">
    <property type="protein sequence ID" value="GAL91822.1"/>
    <property type="molecule type" value="Genomic_DNA"/>
</dbReference>
<keyword evidence="6 10" id="KW-0548">Nucleotidyltransferase</keyword>
<sequence>MSKRFKFDSSEMIYLTDKLMNAASNRYSIVVQVARRAKRVRYDTVENIDDPMIKPVQRALMEMTDELTEPELLRD</sequence>
<evidence type="ECO:0000256" key="3">
    <source>
        <dbReference type="ARBA" id="ARBA00013725"/>
    </source>
</evidence>
<dbReference type="GO" id="GO:0006351">
    <property type="term" value="P:DNA-templated transcription"/>
    <property type="evidence" value="ECO:0007669"/>
    <property type="project" value="UniProtKB-UniRule"/>
</dbReference>
<evidence type="ECO:0000256" key="2">
    <source>
        <dbReference type="ARBA" id="ARBA00012418"/>
    </source>
</evidence>
<evidence type="ECO:0000256" key="7">
    <source>
        <dbReference type="ARBA" id="ARBA00023163"/>
    </source>
</evidence>
<name>A0A0A1VPU2_MICAE</name>
<dbReference type="EC" id="2.7.7.6" evidence="2 10"/>
<dbReference type="AlphaFoldDB" id="A0A0A1VPU2"/>